<dbReference type="EMBL" id="MEHA01000017">
    <property type="protein sequence ID" value="ODR48384.1"/>
    <property type="molecule type" value="Genomic_DNA"/>
</dbReference>
<dbReference type="AlphaFoldDB" id="A0A1E3UDN3"/>
<evidence type="ECO:0000313" key="3">
    <source>
        <dbReference type="Proteomes" id="UP000094271"/>
    </source>
</evidence>
<dbReference type="Proteomes" id="UP000094271">
    <property type="component" value="Unassembled WGS sequence"/>
</dbReference>
<evidence type="ECO:0000256" key="1">
    <source>
        <dbReference type="SAM" id="MobiDB-lite"/>
    </source>
</evidence>
<comment type="caution">
    <text evidence="2">The sequence shown here is derived from an EMBL/GenBank/DDBJ whole genome shotgun (WGS) entry which is preliminary data.</text>
</comment>
<feature type="compositionally biased region" description="Gly residues" evidence="1">
    <location>
        <begin position="43"/>
        <end position="52"/>
    </location>
</feature>
<reference evidence="2 3" key="1">
    <citation type="submission" date="2016-08" db="EMBL/GenBank/DDBJ databases">
        <authorList>
            <person name="Seilhamer J.J."/>
        </authorList>
    </citation>
    <scope>NUCLEOTIDE SEQUENCE [LARGE SCALE GENOMIC DNA]</scope>
    <source>
        <strain evidence="2 3">NML150140-1</strain>
    </source>
</reference>
<accession>A0A1E3UDN3</accession>
<feature type="region of interest" description="Disordered" evidence="1">
    <location>
        <begin position="25"/>
        <end position="53"/>
    </location>
</feature>
<evidence type="ECO:0000313" key="2">
    <source>
        <dbReference type="EMBL" id="ODR48384.1"/>
    </source>
</evidence>
<gene>
    <name evidence="2" type="ORF">BEI59_20720</name>
</gene>
<organism evidence="2 3">
    <name type="scientific">Eisenbergiella tayi</name>
    <dbReference type="NCBI Taxonomy" id="1432052"/>
    <lineage>
        <taxon>Bacteria</taxon>
        <taxon>Bacillati</taxon>
        <taxon>Bacillota</taxon>
        <taxon>Clostridia</taxon>
        <taxon>Lachnospirales</taxon>
        <taxon>Lachnospiraceae</taxon>
        <taxon>Eisenbergiella</taxon>
    </lineage>
</organism>
<protein>
    <submittedName>
        <fullName evidence="2">Uncharacterized protein</fullName>
    </submittedName>
</protein>
<name>A0A1E3UDN3_9FIRM</name>
<proteinExistence type="predicted"/>
<feature type="compositionally biased region" description="Basic and acidic residues" evidence="1">
    <location>
        <begin position="33"/>
        <end position="42"/>
    </location>
</feature>
<sequence length="78" mass="8345">MRLPHLPGLISMEQKGSAAAIVSPAGDIRSTGRARDKTREAGRGTGHGGGRGQLRSFPRVCKMFTFCCILFTGRQGKV</sequence>